<keyword evidence="1" id="KW-0812">Transmembrane</keyword>
<dbReference type="EMBL" id="BNAV01000011">
    <property type="protein sequence ID" value="GHF75916.1"/>
    <property type="molecule type" value="Genomic_DNA"/>
</dbReference>
<reference evidence="2" key="1">
    <citation type="journal article" date="2014" name="Int. J. Syst. Evol. Microbiol.">
        <title>Complete genome sequence of Corynebacterium casei LMG S-19264T (=DSM 44701T), isolated from a smear-ripened cheese.</title>
        <authorList>
            <consortium name="US DOE Joint Genome Institute (JGI-PGF)"/>
            <person name="Walter F."/>
            <person name="Albersmeier A."/>
            <person name="Kalinowski J."/>
            <person name="Ruckert C."/>
        </authorList>
    </citation>
    <scope>NUCLEOTIDE SEQUENCE</scope>
    <source>
        <strain evidence="2">CGMCC 4.7679</strain>
    </source>
</reference>
<feature type="transmembrane region" description="Helical" evidence="1">
    <location>
        <begin position="91"/>
        <end position="110"/>
    </location>
</feature>
<evidence type="ECO:0000313" key="3">
    <source>
        <dbReference type="Proteomes" id="UP000658656"/>
    </source>
</evidence>
<dbReference type="Proteomes" id="UP000658656">
    <property type="component" value="Unassembled WGS sequence"/>
</dbReference>
<keyword evidence="1" id="KW-1133">Transmembrane helix</keyword>
<feature type="transmembrane region" description="Helical" evidence="1">
    <location>
        <begin position="177"/>
        <end position="202"/>
    </location>
</feature>
<feature type="transmembrane region" description="Helical" evidence="1">
    <location>
        <begin position="208"/>
        <end position="227"/>
    </location>
</feature>
<evidence type="ECO:0000313" key="2">
    <source>
        <dbReference type="EMBL" id="GHF75916.1"/>
    </source>
</evidence>
<name>A0A8H9J0Y4_9PSEU</name>
<proteinExistence type="predicted"/>
<feature type="transmembrane region" description="Helical" evidence="1">
    <location>
        <begin position="145"/>
        <end position="165"/>
    </location>
</feature>
<keyword evidence="3" id="KW-1185">Reference proteome</keyword>
<keyword evidence="1" id="KW-0472">Membrane</keyword>
<gene>
    <name evidence="2" type="ORF">GCM10017566_57190</name>
</gene>
<dbReference type="RefSeq" id="WP_229881281.1">
    <property type="nucleotide sequence ID" value="NZ_BNAV01000011.1"/>
</dbReference>
<accession>A0A8H9J0Y4</accession>
<comment type="caution">
    <text evidence="2">The sequence shown here is derived from an EMBL/GenBank/DDBJ whole genome shotgun (WGS) entry which is preliminary data.</text>
</comment>
<sequence length="236" mass="24065">MTGESRSAWFPLALLGFLLLAAALWEMRTPTGWFAYAPAQGFHVQFLYGIGEPVLRPAEEPSSWRWGTPRQLAVTVALLGTVVWYRRRVLLIGGAGLVVVVLSAALAAAARAFGGQVLATAVGVPLVLLGACAGAWVWFRPGYRPAVVAGVVCLALAAYALIAAFDPDLVDVVTAALGLGVLAVLARSVLLGLVAVLFALAGPVFGDGAPGLLGAGAVALAGALAVLGPGGRTMAR</sequence>
<protein>
    <submittedName>
        <fullName evidence="2">Uncharacterized protein</fullName>
    </submittedName>
</protein>
<feature type="transmembrane region" description="Helical" evidence="1">
    <location>
        <begin position="117"/>
        <end position="139"/>
    </location>
</feature>
<organism evidence="2 3">
    <name type="scientific">Amycolatopsis bartoniae</name>
    <dbReference type="NCBI Taxonomy" id="941986"/>
    <lineage>
        <taxon>Bacteria</taxon>
        <taxon>Bacillati</taxon>
        <taxon>Actinomycetota</taxon>
        <taxon>Actinomycetes</taxon>
        <taxon>Pseudonocardiales</taxon>
        <taxon>Pseudonocardiaceae</taxon>
        <taxon>Amycolatopsis</taxon>
    </lineage>
</organism>
<reference evidence="2" key="2">
    <citation type="submission" date="2020-09" db="EMBL/GenBank/DDBJ databases">
        <authorList>
            <person name="Sun Q."/>
            <person name="Zhou Y."/>
        </authorList>
    </citation>
    <scope>NUCLEOTIDE SEQUENCE</scope>
    <source>
        <strain evidence="2">CGMCC 4.7679</strain>
    </source>
</reference>
<evidence type="ECO:0000256" key="1">
    <source>
        <dbReference type="SAM" id="Phobius"/>
    </source>
</evidence>
<dbReference type="AlphaFoldDB" id="A0A8H9J0Y4"/>